<proteinExistence type="predicted"/>
<name>A0A560HH41_9PROT</name>
<accession>A0A560HH41</accession>
<dbReference type="EMBL" id="VITR01000001">
    <property type="protein sequence ID" value="TWB45778.1"/>
    <property type="molecule type" value="Genomic_DNA"/>
</dbReference>
<gene>
    <name evidence="1" type="ORF">FBZ90_101111</name>
</gene>
<dbReference type="Proteomes" id="UP000315751">
    <property type="component" value="Unassembled WGS sequence"/>
</dbReference>
<evidence type="ECO:0000313" key="2">
    <source>
        <dbReference type="Proteomes" id="UP000315751"/>
    </source>
</evidence>
<protein>
    <submittedName>
        <fullName evidence="1">SapC protein</fullName>
    </submittedName>
</protein>
<organism evidence="1 2">
    <name type="scientific">Nitrospirillum amazonense</name>
    <dbReference type="NCBI Taxonomy" id="28077"/>
    <lineage>
        <taxon>Bacteria</taxon>
        <taxon>Pseudomonadati</taxon>
        <taxon>Pseudomonadota</taxon>
        <taxon>Alphaproteobacteria</taxon>
        <taxon>Rhodospirillales</taxon>
        <taxon>Azospirillaceae</taxon>
        <taxon>Nitrospirillum</taxon>
    </lineage>
</organism>
<dbReference type="OrthoDB" id="7342910at2"/>
<evidence type="ECO:0000313" key="1">
    <source>
        <dbReference type="EMBL" id="TWB45778.1"/>
    </source>
</evidence>
<comment type="caution">
    <text evidence="1">The sequence shown here is derived from an EMBL/GenBank/DDBJ whole genome shotgun (WGS) entry which is preliminary data.</text>
</comment>
<dbReference type="InterPro" id="IPR010836">
    <property type="entry name" value="SapC"/>
</dbReference>
<reference evidence="1 2" key="1">
    <citation type="submission" date="2019-06" db="EMBL/GenBank/DDBJ databases">
        <title>Genomic Encyclopedia of Type Strains, Phase IV (KMG-V): Genome sequencing to study the core and pangenomes of soil and plant-associated prokaryotes.</title>
        <authorList>
            <person name="Whitman W."/>
        </authorList>
    </citation>
    <scope>NUCLEOTIDE SEQUENCE [LARGE SCALE GENOMIC DNA]</scope>
    <source>
        <strain evidence="1 2">BR 11622</strain>
    </source>
</reference>
<sequence>MTRYRPLDPTRHRALQMRPTADARALRYAWVGLSEIPLAAADFPLCFAKDGETGRFTLVALLSLDQPRNLYWREGGWRCTYLPEAVMAEGFRLDASSALGLLIDEAADRFAAPGQPLFGADGTPTAAVEAMRVRLQRLVADLNAAHDMVDGFVQLDLVRALEVVLRLPNGAEHEVGGLYTLSPSALAELPDPVVVDLFRKGRLAAATLIAASVNQMERLLQLRSADQGDGGRPDLHIRLLDHFLRP</sequence>
<dbReference type="RefSeq" id="WP_145728975.1">
    <property type="nucleotide sequence ID" value="NZ_VITR01000001.1"/>
</dbReference>
<dbReference type="Pfam" id="PF07277">
    <property type="entry name" value="SapC"/>
    <property type="match status" value="1"/>
</dbReference>
<dbReference type="AlphaFoldDB" id="A0A560HH41"/>
<keyword evidence="2" id="KW-1185">Reference proteome</keyword>